<feature type="region of interest" description="Disordered" evidence="1">
    <location>
        <begin position="1"/>
        <end position="29"/>
    </location>
</feature>
<evidence type="ECO:0000313" key="2">
    <source>
        <dbReference type="EMBL" id="GMG56242.1"/>
    </source>
</evidence>
<evidence type="ECO:0000313" key="3">
    <source>
        <dbReference type="Proteomes" id="UP001165063"/>
    </source>
</evidence>
<accession>A0A9W6Z6W3</accession>
<evidence type="ECO:0000256" key="1">
    <source>
        <dbReference type="SAM" id="MobiDB-lite"/>
    </source>
</evidence>
<gene>
    <name evidence="2" type="ORF">Amon01_000830900</name>
</gene>
<organism evidence="2 3">
    <name type="scientific">Ambrosiozyma monospora</name>
    <name type="common">Yeast</name>
    <name type="synonym">Endomycopsis monosporus</name>
    <dbReference type="NCBI Taxonomy" id="43982"/>
    <lineage>
        <taxon>Eukaryota</taxon>
        <taxon>Fungi</taxon>
        <taxon>Dikarya</taxon>
        <taxon>Ascomycota</taxon>
        <taxon>Saccharomycotina</taxon>
        <taxon>Pichiomycetes</taxon>
        <taxon>Pichiales</taxon>
        <taxon>Pichiaceae</taxon>
        <taxon>Ambrosiozyma</taxon>
    </lineage>
</organism>
<keyword evidence="3" id="KW-1185">Reference proteome</keyword>
<feature type="region of interest" description="Disordered" evidence="1">
    <location>
        <begin position="42"/>
        <end position="70"/>
    </location>
</feature>
<dbReference type="EMBL" id="BSXU01007115">
    <property type="protein sequence ID" value="GMG56242.1"/>
    <property type="molecule type" value="Genomic_DNA"/>
</dbReference>
<protein>
    <submittedName>
        <fullName evidence="2">Unnamed protein product</fullName>
    </submittedName>
</protein>
<feature type="compositionally biased region" description="Low complexity" evidence="1">
    <location>
        <begin position="103"/>
        <end position="120"/>
    </location>
</feature>
<dbReference type="AlphaFoldDB" id="A0A9W6Z6W3"/>
<name>A0A9W6Z6W3_AMBMO</name>
<feature type="region of interest" description="Disordered" evidence="1">
    <location>
        <begin position="103"/>
        <end position="134"/>
    </location>
</feature>
<comment type="caution">
    <text evidence="2">The sequence shown here is derived from an EMBL/GenBank/DDBJ whole genome shotgun (WGS) entry which is preliminary data.</text>
</comment>
<reference evidence="2" key="1">
    <citation type="submission" date="2023-04" db="EMBL/GenBank/DDBJ databases">
        <title>Ambrosiozyma monospora NBRC 1965.</title>
        <authorList>
            <person name="Ichikawa N."/>
            <person name="Sato H."/>
            <person name="Tonouchi N."/>
        </authorList>
    </citation>
    <scope>NUCLEOTIDE SEQUENCE</scope>
    <source>
        <strain evidence="2">NBRC 1965</strain>
    </source>
</reference>
<dbReference type="Proteomes" id="UP001165063">
    <property type="component" value="Unassembled WGS sequence"/>
</dbReference>
<proteinExistence type="predicted"/>
<feature type="compositionally biased region" description="Low complexity" evidence="1">
    <location>
        <begin position="45"/>
        <end position="70"/>
    </location>
</feature>
<sequence length="240" mass="25919">MKSPSLAFSISKPKSLMEQSSAGKRFDDSKFHSVDPFALLDAINKPKQQQQHIPQAAPSSQQQKQQRQHQSMFYDLVQDETSVSTSPVLMSLSNSALNNMAANSTTTTAPSTIHPSASSSQIGGSGKTGSVDPDKLADQLLNTIGSTKSASLNLGNAHHDANEMDLDYPSDQQKQQQQHDLPRAQEAAAHNNVTVNVNGNGSVKNELLNDIYSLIFDEFTDPMAFGVGASGKNELKHIKQ</sequence>